<reference evidence="1 2" key="1">
    <citation type="journal article" date="2017" name="PLoS Biol.">
        <title>The sea cucumber genome provides insights into morphological evolution and visceral regeneration.</title>
        <authorList>
            <person name="Zhang X."/>
            <person name="Sun L."/>
            <person name="Yuan J."/>
            <person name="Sun Y."/>
            <person name="Gao Y."/>
            <person name="Zhang L."/>
            <person name="Li S."/>
            <person name="Dai H."/>
            <person name="Hamel J.F."/>
            <person name="Liu C."/>
            <person name="Yu Y."/>
            <person name="Liu S."/>
            <person name="Lin W."/>
            <person name="Guo K."/>
            <person name="Jin S."/>
            <person name="Xu P."/>
            <person name="Storey K.B."/>
            <person name="Huan P."/>
            <person name="Zhang T."/>
            <person name="Zhou Y."/>
            <person name="Zhang J."/>
            <person name="Lin C."/>
            <person name="Li X."/>
            <person name="Xing L."/>
            <person name="Huo D."/>
            <person name="Sun M."/>
            <person name="Wang L."/>
            <person name="Mercier A."/>
            <person name="Li F."/>
            <person name="Yang H."/>
            <person name="Xiang J."/>
        </authorList>
    </citation>
    <scope>NUCLEOTIDE SEQUENCE [LARGE SCALE GENOMIC DNA]</scope>
    <source>
        <strain evidence="1">Shaxun</strain>
        <tissue evidence="1">Muscle</tissue>
    </source>
</reference>
<evidence type="ECO:0008006" key="3">
    <source>
        <dbReference type="Google" id="ProtNLM"/>
    </source>
</evidence>
<proteinExistence type="predicted"/>
<gene>
    <name evidence="1" type="ORF">BSL78_11341</name>
</gene>
<name>A0A2G8KUT2_STIJA</name>
<accession>A0A2G8KUT2</accession>
<evidence type="ECO:0000313" key="2">
    <source>
        <dbReference type="Proteomes" id="UP000230750"/>
    </source>
</evidence>
<organism evidence="1 2">
    <name type="scientific">Stichopus japonicus</name>
    <name type="common">Sea cucumber</name>
    <dbReference type="NCBI Taxonomy" id="307972"/>
    <lineage>
        <taxon>Eukaryota</taxon>
        <taxon>Metazoa</taxon>
        <taxon>Echinodermata</taxon>
        <taxon>Eleutherozoa</taxon>
        <taxon>Echinozoa</taxon>
        <taxon>Holothuroidea</taxon>
        <taxon>Aspidochirotacea</taxon>
        <taxon>Aspidochirotida</taxon>
        <taxon>Stichopodidae</taxon>
        <taxon>Apostichopus</taxon>
    </lineage>
</organism>
<comment type="caution">
    <text evidence="1">The sequence shown here is derived from an EMBL/GenBank/DDBJ whole genome shotgun (WGS) entry which is preliminary data.</text>
</comment>
<dbReference type="EMBL" id="MRZV01000357">
    <property type="protein sequence ID" value="PIK51751.1"/>
    <property type="molecule type" value="Genomic_DNA"/>
</dbReference>
<dbReference type="Proteomes" id="UP000230750">
    <property type="component" value="Unassembled WGS sequence"/>
</dbReference>
<keyword evidence="2" id="KW-1185">Reference proteome</keyword>
<sequence>MKPTRVIPVHYVLCCSTKMKYSCLVFILLSAVVLTNGAFCGDPAPNYPEITPDTVLHTYFLSVTSLGEEPFHGVDLLPVMAPVNATVTQIMLLAQEYTRGDFWFESHYDPTFGTLVSGINGLYNNYPWYWFLYDIMEDGMTACGTDYTHARPNDHFHWLYEEYIPQY</sequence>
<dbReference type="Gene3D" id="2.170.130.30">
    <property type="match status" value="1"/>
</dbReference>
<evidence type="ECO:0000313" key="1">
    <source>
        <dbReference type="EMBL" id="PIK51751.1"/>
    </source>
</evidence>
<dbReference type="AlphaFoldDB" id="A0A2G8KUT2"/>
<protein>
    <recommendedName>
        <fullName evidence="3">DUF4430 domain-containing protein</fullName>
    </recommendedName>
</protein>
<dbReference type="OrthoDB" id="6343110at2759"/>